<evidence type="ECO:0000259" key="2">
    <source>
        <dbReference type="PROSITE" id="PS50222"/>
    </source>
</evidence>
<organism evidence="3 4">
    <name type="scientific">Methylovorus glucosotrophus (strain SIP3-4)</name>
    <dbReference type="NCBI Taxonomy" id="582744"/>
    <lineage>
        <taxon>Bacteria</taxon>
        <taxon>Pseudomonadati</taxon>
        <taxon>Pseudomonadota</taxon>
        <taxon>Betaproteobacteria</taxon>
        <taxon>Nitrosomonadales</taxon>
        <taxon>Methylophilaceae</taxon>
        <taxon>Methylovorus</taxon>
    </lineage>
</organism>
<proteinExistence type="predicted"/>
<dbReference type="AlphaFoldDB" id="C6XDF1"/>
<gene>
    <name evidence="3" type="ordered locus">Msip34_1330</name>
</gene>
<dbReference type="eggNOG" id="ENOG5034C2I">
    <property type="taxonomic scope" value="Bacteria"/>
</dbReference>
<dbReference type="Gene3D" id="1.10.238.10">
    <property type="entry name" value="EF-hand"/>
    <property type="match status" value="2"/>
</dbReference>
<dbReference type="InterPro" id="IPR018247">
    <property type="entry name" value="EF_Hand_1_Ca_BS"/>
</dbReference>
<dbReference type="OrthoDB" id="8566264at2"/>
<feature type="chain" id="PRO_5002973886" evidence="1">
    <location>
        <begin position="27"/>
        <end position="159"/>
    </location>
</feature>
<dbReference type="RefSeq" id="WP_013442193.1">
    <property type="nucleotide sequence ID" value="NC_012969.1"/>
</dbReference>
<reference evidence="4" key="1">
    <citation type="submission" date="2009-07" db="EMBL/GenBank/DDBJ databases">
        <title>Complete sequence of chromosome of Methylovorus sp. SIP3-4.</title>
        <authorList>
            <person name="Lucas S."/>
            <person name="Copeland A."/>
            <person name="Lapidus A."/>
            <person name="Glavina del Rio T."/>
            <person name="Tice H."/>
            <person name="Bruce D."/>
            <person name="Goodwin L."/>
            <person name="Pitluck S."/>
            <person name="Clum A."/>
            <person name="Larimer F."/>
            <person name="Land M."/>
            <person name="Hauser L."/>
            <person name="Kyrpides N."/>
            <person name="Mikhailova N."/>
            <person name="Kayluzhnaya M."/>
            <person name="Chistoserdova L."/>
        </authorList>
    </citation>
    <scope>NUCLEOTIDE SEQUENCE [LARGE SCALE GENOMIC DNA]</scope>
    <source>
        <strain evidence="4">SIP3-4</strain>
    </source>
</reference>
<dbReference type="SUPFAM" id="SSF47473">
    <property type="entry name" value="EF-hand"/>
    <property type="match status" value="1"/>
</dbReference>
<dbReference type="EMBL" id="CP001674">
    <property type="protein sequence ID" value="ACT50576.1"/>
    <property type="molecule type" value="Genomic_DNA"/>
</dbReference>
<dbReference type="InterPro" id="IPR011992">
    <property type="entry name" value="EF-hand-dom_pair"/>
</dbReference>
<reference evidence="3 4" key="2">
    <citation type="journal article" date="2011" name="J. Bacteriol.">
        <title>Genomes of three methylotrophs from a single niche uncover genetic and metabolic divergence of Methylophilaceae.</title>
        <authorList>
            <person name="Lapidus A."/>
            <person name="Clum A."/>
            <person name="Labutti K."/>
            <person name="Kaluzhnaya M.G."/>
            <person name="Lim S."/>
            <person name="Beck D.A."/>
            <person name="Glavina Del Rio T."/>
            <person name="Nolan M."/>
            <person name="Mavromatis K."/>
            <person name="Huntemann M."/>
            <person name="Lucas S."/>
            <person name="Lidstrom M.E."/>
            <person name="Ivanova N."/>
            <person name="Chistoserdova L."/>
        </authorList>
    </citation>
    <scope>NUCLEOTIDE SEQUENCE [LARGE SCALE GENOMIC DNA]</scope>
    <source>
        <strain evidence="3 4">SIP3-4</strain>
    </source>
</reference>
<accession>C6XDF1</accession>
<dbReference type="Pfam" id="PF13499">
    <property type="entry name" value="EF-hand_7"/>
    <property type="match status" value="1"/>
</dbReference>
<dbReference type="STRING" id="582744.Msip34_1330"/>
<keyword evidence="1" id="KW-0732">Signal</keyword>
<name>C6XDF1_METGS</name>
<feature type="domain" description="EF-hand" evidence="2">
    <location>
        <begin position="103"/>
        <end position="138"/>
    </location>
</feature>
<protein>
    <submittedName>
        <fullName evidence="3">Calcium-binding EF-hand-containing protein</fullName>
    </submittedName>
</protein>
<dbReference type="KEGG" id="mei:Msip34_1330"/>
<dbReference type="PROSITE" id="PS50222">
    <property type="entry name" value="EF_HAND_2"/>
    <property type="match status" value="2"/>
</dbReference>
<evidence type="ECO:0000256" key="1">
    <source>
        <dbReference type="SAM" id="SignalP"/>
    </source>
</evidence>
<sequence precursor="true">MKTCTTSAGLIAATLLGALFTTAAVAADPMLSTGGYATEMHKMEMMKMLDADGNHMVTKSEFDRYYSSIFDELDKNKDGNLDATEWAGTKATEQISIATGGYSRELRSMKMMSMVDKNNDHKVSKDEFIAYHDMLFKAMDKSGDNQIDGQEWLAKQTGN</sequence>
<dbReference type="Pfam" id="PF13202">
    <property type="entry name" value="EF-hand_5"/>
    <property type="match status" value="1"/>
</dbReference>
<feature type="domain" description="EF-hand" evidence="2">
    <location>
        <begin position="37"/>
        <end position="72"/>
    </location>
</feature>
<dbReference type="SMART" id="SM00054">
    <property type="entry name" value="EFh"/>
    <property type="match status" value="2"/>
</dbReference>
<dbReference type="GO" id="GO:0005509">
    <property type="term" value="F:calcium ion binding"/>
    <property type="evidence" value="ECO:0007669"/>
    <property type="project" value="InterPro"/>
</dbReference>
<evidence type="ECO:0000313" key="4">
    <source>
        <dbReference type="Proteomes" id="UP000002743"/>
    </source>
</evidence>
<dbReference type="InterPro" id="IPR002048">
    <property type="entry name" value="EF_hand_dom"/>
</dbReference>
<dbReference type="PROSITE" id="PS00018">
    <property type="entry name" value="EF_HAND_1"/>
    <property type="match status" value="4"/>
</dbReference>
<dbReference type="HOGENOM" id="CLU_1667351_0_0_4"/>
<dbReference type="Proteomes" id="UP000002743">
    <property type="component" value="Chromosome"/>
</dbReference>
<feature type="signal peptide" evidence="1">
    <location>
        <begin position="1"/>
        <end position="26"/>
    </location>
</feature>
<evidence type="ECO:0000313" key="3">
    <source>
        <dbReference type="EMBL" id="ACT50576.1"/>
    </source>
</evidence>
<keyword evidence="4" id="KW-1185">Reference proteome</keyword>